<dbReference type="EMBL" id="OD012355">
    <property type="protein sequence ID" value="CAD7416963.1"/>
    <property type="molecule type" value="Genomic_DNA"/>
</dbReference>
<evidence type="ECO:0000256" key="1">
    <source>
        <dbReference type="SAM" id="Coils"/>
    </source>
</evidence>
<name>A0A7R9DNA6_TIMPO</name>
<accession>A0A7R9DNA6</accession>
<dbReference type="AlphaFoldDB" id="A0A7R9DNA6"/>
<feature type="coiled-coil region" evidence="1">
    <location>
        <begin position="5"/>
        <end position="50"/>
    </location>
</feature>
<evidence type="ECO:0000313" key="2">
    <source>
        <dbReference type="EMBL" id="CAD7416963.1"/>
    </source>
</evidence>
<sequence>MEDILKNTKQVLSEKEERIEKYQTYIRFTYKQLQDEIRTLQDTIKLIASKFVDDKDPSIVQVVPQKDSCDNGGGHDTLIFDSTVLPNSAGNLLLSPSQGHNIDKRQKRVRPSIPQLEEKPGSGKALTLFLVMSRADYGENIKRVTPFILERAINGAANSNVAKKNKLRDATILIQTTSDIESGNILALKEISLSNASRIQAKVEAHRFLNVCKGVVTCYDFDCVNIEEICEELTPQNVTEVYRKVVKKNGKFALCLVLGVSEMEGGEKSAGDNN</sequence>
<reference evidence="2" key="1">
    <citation type="submission" date="2020-11" db="EMBL/GenBank/DDBJ databases">
        <authorList>
            <person name="Tran Van P."/>
        </authorList>
    </citation>
    <scope>NUCLEOTIDE SEQUENCE</scope>
</reference>
<keyword evidence="1" id="KW-0175">Coiled coil</keyword>
<protein>
    <submittedName>
        <fullName evidence="2">Uncharacterized protein</fullName>
    </submittedName>
</protein>
<gene>
    <name evidence="2" type="ORF">TPSB3V08_LOCUS11426</name>
</gene>
<organism evidence="2">
    <name type="scientific">Timema poppense</name>
    <name type="common">Walking stick</name>
    <dbReference type="NCBI Taxonomy" id="170557"/>
    <lineage>
        <taxon>Eukaryota</taxon>
        <taxon>Metazoa</taxon>
        <taxon>Ecdysozoa</taxon>
        <taxon>Arthropoda</taxon>
        <taxon>Hexapoda</taxon>
        <taxon>Insecta</taxon>
        <taxon>Pterygota</taxon>
        <taxon>Neoptera</taxon>
        <taxon>Polyneoptera</taxon>
        <taxon>Phasmatodea</taxon>
        <taxon>Timematodea</taxon>
        <taxon>Timematoidea</taxon>
        <taxon>Timematidae</taxon>
        <taxon>Timema</taxon>
    </lineage>
</organism>
<proteinExistence type="predicted"/>